<feature type="domain" description="DUF305" evidence="1">
    <location>
        <begin position="126"/>
        <end position="268"/>
    </location>
</feature>
<accession>G4CQH3</accession>
<evidence type="ECO:0000259" key="1">
    <source>
        <dbReference type="Pfam" id="PF03713"/>
    </source>
</evidence>
<name>G4CQH3_9NEIS</name>
<dbReference type="PANTHER" id="PTHR36933:SF1">
    <property type="entry name" value="SLL0788 PROTEIN"/>
    <property type="match status" value="1"/>
</dbReference>
<organism evidence="2 3">
    <name type="scientific">Neisseria wadsworthii 9715</name>
    <dbReference type="NCBI Taxonomy" id="1030841"/>
    <lineage>
        <taxon>Bacteria</taxon>
        <taxon>Pseudomonadati</taxon>
        <taxon>Pseudomonadota</taxon>
        <taxon>Betaproteobacteria</taxon>
        <taxon>Neisseriales</taxon>
        <taxon>Neisseriaceae</taxon>
        <taxon>Neisseria</taxon>
    </lineage>
</organism>
<sequence length="270" mass="29557">MDIGRICHLPNVINAHFDKENPMTFIKNRAVHLVAAAVVLATLTACADGKNEVPTHSMVGDNNHTQTTHDSPNNQNEHAAVNHANMNHSAMAMDTQNAPPHTQAYLAMMNKMGDEMSKAGNLADADTAFAKGMIPHHIGAVEMAKVQLEFGKDETMRKLAQVIIDGQQSEIDLMNAWLAGKDTATQNPQAPHAKAYAADKAHHEAMMAAINEPNPDVAFAKAMIPHHQGAVEMAKVQLQFGKDEKMKKLAQDVIKAQEPEIKLMQDWLKQ</sequence>
<evidence type="ECO:0000313" key="2">
    <source>
        <dbReference type="EMBL" id="EGZ46421.1"/>
    </source>
</evidence>
<evidence type="ECO:0000313" key="3">
    <source>
        <dbReference type="Proteomes" id="UP000005336"/>
    </source>
</evidence>
<dbReference type="InterPro" id="IPR012347">
    <property type="entry name" value="Ferritin-like"/>
</dbReference>
<dbReference type="Pfam" id="PF03713">
    <property type="entry name" value="DUF305"/>
    <property type="match status" value="1"/>
</dbReference>
<dbReference type="PATRIC" id="fig|1030841.3.peg.1319"/>
<dbReference type="STRING" id="1030841.HMPREF9370_1333"/>
<dbReference type="Gene3D" id="1.20.1260.10">
    <property type="match status" value="2"/>
</dbReference>
<reference evidence="2 3" key="1">
    <citation type="submission" date="2011-06" db="EMBL/GenBank/DDBJ databases">
        <authorList>
            <person name="Muzny D."/>
            <person name="Qin X."/>
            <person name="Deng J."/>
            <person name="Jiang H."/>
            <person name="Liu Y."/>
            <person name="Qu J."/>
            <person name="Song X.-Z."/>
            <person name="Zhang L."/>
            <person name="Thornton R."/>
            <person name="Coyle M."/>
            <person name="Francisco L."/>
            <person name="Jackson L."/>
            <person name="Javaid M."/>
            <person name="Korchina V."/>
            <person name="Kovar C."/>
            <person name="Mata R."/>
            <person name="Mathew T."/>
            <person name="Ngo R."/>
            <person name="Nguyen L."/>
            <person name="Nguyen N."/>
            <person name="Okwuonu G."/>
            <person name="Ongeri F."/>
            <person name="Pham C."/>
            <person name="Simmons D."/>
            <person name="Wilczek-Boney K."/>
            <person name="Hale W."/>
            <person name="Jakkamsetti A."/>
            <person name="Pham P."/>
            <person name="Ruth R."/>
            <person name="San Lucas F."/>
            <person name="Warren J."/>
            <person name="Zhang J."/>
            <person name="Zhao Z."/>
            <person name="Zhou C."/>
            <person name="Zhu D."/>
            <person name="Lee S."/>
            <person name="Bess C."/>
            <person name="Blankenburg K."/>
            <person name="Forbes L."/>
            <person name="Fu Q."/>
            <person name="Gubbala S."/>
            <person name="Hirani K."/>
            <person name="Jayaseelan J.C."/>
            <person name="Lara F."/>
            <person name="Munidasa M."/>
            <person name="Palculict T."/>
            <person name="Patil S."/>
            <person name="Pu L.-L."/>
            <person name="Saada N."/>
            <person name="Tang L."/>
            <person name="Weissenberger G."/>
            <person name="Zhu Y."/>
            <person name="Hemphill L."/>
            <person name="Shang Y."/>
            <person name="Youmans B."/>
            <person name="Ayvaz T."/>
            <person name="Ross M."/>
            <person name="Santibanez J."/>
            <person name="Aqrawi P."/>
            <person name="Gross S."/>
            <person name="Joshi V."/>
            <person name="Fowler G."/>
            <person name="Nazareth L."/>
            <person name="Reid J."/>
            <person name="Worley K."/>
            <person name="Petrosino J."/>
            <person name="Highlander S."/>
            <person name="Gibbs R."/>
        </authorList>
    </citation>
    <scope>NUCLEOTIDE SEQUENCE [LARGE SCALE GENOMIC DNA]</scope>
    <source>
        <strain evidence="2 3">9715</strain>
    </source>
</reference>
<protein>
    <recommendedName>
        <fullName evidence="1">DUF305 domain-containing protein</fullName>
    </recommendedName>
</protein>
<dbReference type="PANTHER" id="PTHR36933">
    <property type="entry name" value="SLL0788 PROTEIN"/>
    <property type="match status" value="1"/>
</dbReference>
<dbReference type="InterPro" id="IPR005183">
    <property type="entry name" value="DUF305_CopM-like"/>
</dbReference>
<comment type="caution">
    <text evidence="2">The sequence shown here is derived from an EMBL/GenBank/DDBJ whole genome shotgun (WGS) entry which is preliminary data.</text>
</comment>
<dbReference type="HOGENOM" id="CLU_074343_2_1_4"/>
<proteinExistence type="predicted"/>
<dbReference type="AlphaFoldDB" id="G4CQH3"/>
<gene>
    <name evidence="2" type="ORF">HMPREF9370_1333</name>
</gene>
<dbReference type="Proteomes" id="UP000005336">
    <property type="component" value="Unassembled WGS sequence"/>
</dbReference>
<dbReference type="EMBL" id="AGAZ01000049">
    <property type="protein sequence ID" value="EGZ46421.1"/>
    <property type="molecule type" value="Genomic_DNA"/>
</dbReference>
<keyword evidence="3" id="KW-1185">Reference proteome</keyword>